<dbReference type="InterPro" id="IPR036291">
    <property type="entry name" value="NAD(P)-bd_dom_sf"/>
</dbReference>
<evidence type="ECO:0000313" key="2">
    <source>
        <dbReference type="EMBL" id="GGD48028.1"/>
    </source>
</evidence>
<name>A0ABQ1QV60_9FLAO</name>
<dbReference type="Pfam" id="PF01370">
    <property type="entry name" value="Epimerase"/>
    <property type="match status" value="1"/>
</dbReference>
<reference evidence="3" key="1">
    <citation type="journal article" date="2019" name="Int. J. Syst. Evol. Microbiol.">
        <title>The Global Catalogue of Microorganisms (GCM) 10K type strain sequencing project: providing services to taxonomists for standard genome sequencing and annotation.</title>
        <authorList>
            <consortium name="The Broad Institute Genomics Platform"/>
            <consortium name="The Broad Institute Genome Sequencing Center for Infectious Disease"/>
            <person name="Wu L."/>
            <person name="Ma J."/>
        </authorList>
    </citation>
    <scope>NUCLEOTIDE SEQUENCE [LARGE SCALE GENOMIC DNA]</scope>
    <source>
        <strain evidence="3">CGMCC 1.12606</strain>
    </source>
</reference>
<dbReference type="SUPFAM" id="SSF51735">
    <property type="entry name" value="NAD(P)-binding Rossmann-fold domains"/>
    <property type="match status" value="1"/>
</dbReference>
<organism evidence="2 3">
    <name type="scientific">Muriicola marianensis</name>
    <dbReference type="NCBI Taxonomy" id="1324801"/>
    <lineage>
        <taxon>Bacteria</taxon>
        <taxon>Pseudomonadati</taxon>
        <taxon>Bacteroidota</taxon>
        <taxon>Flavobacteriia</taxon>
        <taxon>Flavobacteriales</taxon>
        <taxon>Flavobacteriaceae</taxon>
        <taxon>Muriicola</taxon>
    </lineage>
</organism>
<evidence type="ECO:0000259" key="1">
    <source>
        <dbReference type="Pfam" id="PF01370"/>
    </source>
</evidence>
<gene>
    <name evidence="2" type="primary">yeeZ</name>
    <name evidence="2" type="ORF">GCM10011361_13510</name>
</gene>
<feature type="domain" description="NAD-dependent epimerase/dehydratase" evidence="1">
    <location>
        <begin position="89"/>
        <end position="167"/>
    </location>
</feature>
<dbReference type="CDD" id="cd05266">
    <property type="entry name" value="SDR_a4"/>
    <property type="match status" value="1"/>
</dbReference>
<keyword evidence="3" id="KW-1185">Reference proteome</keyword>
<accession>A0ABQ1QV60</accession>
<dbReference type="PANTHER" id="PTHR48079:SF6">
    <property type="entry name" value="NAD(P)-BINDING DOMAIN-CONTAINING PROTEIN-RELATED"/>
    <property type="match status" value="1"/>
</dbReference>
<dbReference type="EMBL" id="BMFH01000001">
    <property type="protein sequence ID" value="GGD48028.1"/>
    <property type="molecule type" value="Genomic_DNA"/>
</dbReference>
<evidence type="ECO:0000313" key="3">
    <source>
        <dbReference type="Proteomes" id="UP000625780"/>
    </source>
</evidence>
<comment type="caution">
    <text evidence="2">The sequence shown here is derived from an EMBL/GenBank/DDBJ whole genome shotgun (WGS) entry which is preliminary data.</text>
</comment>
<sequence>MKPRIGILGCGWLGFPLGRKLISLGYPVSGTTTTKANLEVLKEEGINPFYIELFRDGVKGHLIEFLNEIDILVVNVPPGRKNGTSDYAAKMEQLFEACRITHLEKILFVSSTSVYGNIQGEVHEKTEVQPSSDSAKALVSAEALFTKDPSMECTVVRFGGLIGPDRHPVTYLSGQQNLSNGDDAVNLIHLDDCLSLLSTIITENWWGKLFNAAYPDHPPKREYYTREAHLRGLPVPVYKKEYAGRSGKVITSKTLKSLEFEFKTPIDHPVE</sequence>
<dbReference type="Proteomes" id="UP000625780">
    <property type="component" value="Unassembled WGS sequence"/>
</dbReference>
<dbReference type="RefSeq" id="WP_188369917.1">
    <property type="nucleotide sequence ID" value="NZ_BMFH01000001.1"/>
</dbReference>
<proteinExistence type="predicted"/>
<dbReference type="Gene3D" id="3.40.50.720">
    <property type="entry name" value="NAD(P)-binding Rossmann-like Domain"/>
    <property type="match status" value="1"/>
</dbReference>
<dbReference type="InterPro" id="IPR051783">
    <property type="entry name" value="NAD(P)-dependent_oxidoreduct"/>
</dbReference>
<dbReference type="InterPro" id="IPR001509">
    <property type="entry name" value="Epimerase_deHydtase"/>
</dbReference>
<dbReference type="PANTHER" id="PTHR48079">
    <property type="entry name" value="PROTEIN YEEZ"/>
    <property type="match status" value="1"/>
</dbReference>
<protein>
    <submittedName>
        <fullName evidence="2">Epimerase</fullName>
    </submittedName>
</protein>